<reference evidence="1 2" key="1">
    <citation type="submission" date="2019-12" db="EMBL/GenBank/DDBJ databases">
        <authorList>
            <person name="Alioto T."/>
            <person name="Alioto T."/>
            <person name="Gomez Garrido J."/>
        </authorList>
    </citation>
    <scope>NUCLEOTIDE SEQUENCE [LARGE SCALE GENOMIC DNA]</scope>
</reference>
<evidence type="ECO:0000313" key="2">
    <source>
        <dbReference type="Proteomes" id="UP000594638"/>
    </source>
</evidence>
<dbReference type="AlphaFoldDB" id="A0A8S0UKF1"/>
<dbReference type="Gramene" id="OE9D000415T1">
    <property type="protein sequence ID" value="OE9D000415C1"/>
    <property type="gene ID" value="OE9D000415"/>
</dbReference>
<accession>A0A8S0UKF1</accession>
<dbReference type="OrthoDB" id="1923159at2759"/>
<dbReference type="EMBL" id="CACTIH010007804">
    <property type="protein sequence ID" value="CAA3018238.1"/>
    <property type="molecule type" value="Genomic_DNA"/>
</dbReference>
<proteinExistence type="predicted"/>
<dbReference type="Proteomes" id="UP000594638">
    <property type="component" value="Unassembled WGS sequence"/>
</dbReference>
<evidence type="ECO:0000313" key="1">
    <source>
        <dbReference type="EMBL" id="CAA3018238.1"/>
    </source>
</evidence>
<feature type="non-terminal residue" evidence="1">
    <location>
        <position position="115"/>
    </location>
</feature>
<comment type="caution">
    <text evidence="1">The sequence shown here is derived from an EMBL/GenBank/DDBJ whole genome shotgun (WGS) entry which is preliminary data.</text>
</comment>
<keyword evidence="2" id="KW-1185">Reference proteome</keyword>
<protein>
    <submittedName>
        <fullName evidence="1">Anti-virus transcriptional factor</fullName>
    </submittedName>
</protein>
<gene>
    <name evidence="1" type="ORF">OLEA9_D000415</name>
</gene>
<name>A0A8S0UKF1_OLEEU</name>
<organism evidence="1 2">
    <name type="scientific">Olea europaea subsp. europaea</name>
    <dbReference type="NCBI Taxonomy" id="158383"/>
    <lineage>
        <taxon>Eukaryota</taxon>
        <taxon>Viridiplantae</taxon>
        <taxon>Streptophyta</taxon>
        <taxon>Embryophyta</taxon>
        <taxon>Tracheophyta</taxon>
        <taxon>Spermatophyta</taxon>
        <taxon>Magnoliopsida</taxon>
        <taxon>eudicotyledons</taxon>
        <taxon>Gunneridae</taxon>
        <taxon>Pentapetalae</taxon>
        <taxon>asterids</taxon>
        <taxon>lamiids</taxon>
        <taxon>Lamiales</taxon>
        <taxon>Oleaceae</taxon>
        <taxon>Oleeae</taxon>
        <taxon>Olea</taxon>
    </lineage>
</organism>
<sequence>MGTKSLLSTAHDAFLLENLVDLVVLKAPINCLAWRPDDASRSQSLPNLLKQYSFPLNPEFHVDSRGSVCCSKNIGPVPTASPICYEDFDFTDSSFLPCLCGFRHLTFLMACSCAR</sequence>